<keyword evidence="14" id="KW-1185">Reference proteome</keyword>
<comment type="catalytic activity">
    <reaction evidence="9 10">
        <text>(R)-pantoate + NADP(+) = 2-dehydropantoate + NADPH + H(+)</text>
        <dbReference type="Rhea" id="RHEA:16233"/>
        <dbReference type="ChEBI" id="CHEBI:11561"/>
        <dbReference type="ChEBI" id="CHEBI:15378"/>
        <dbReference type="ChEBI" id="CHEBI:15980"/>
        <dbReference type="ChEBI" id="CHEBI:57783"/>
        <dbReference type="ChEBI" id="CHEBI:58349"/>
        <dbReference type="EC" id="1.1.1.169"/>
    </reaction>
</comment>
<dbReference type="InterPro" id="IPR008927">
    <property type="entry name" value="6-PGluconate_DH-like_C_sf"/>
</dbReference>
<dbReference type="Pfam" id="PF08546">
    <property type="entry name" value="ApbA_C"/>
    <property type="match status" value="1"/>
</dbReference>
<organism evidence="13 14">
    <name type="scientific">Litorimonas taeanensis</name>
    <dbReference type="NCBI Taxonomy" id="568099"/>
    <lineage>
        <taxon>Bacteria</taxon>
        <taxon>Pseudomonadati</taxon>
        <taxon>Pseudomonadota</taxon>
        <taxon>Alphaproteobacteria</taxon>
        <taxon>Maricaulales</taxon>
        <taxon>Robiginitomaculaceae</taxon>
    </lineage>
</organism>
<evidence type="ECO:0000256" key="9">
    <source>
        <dbReference type="ARBA" id="ARBA00048793"/>
    </source>
</evidence>
<dbReference type="SUPFAM" id="SSF51735">
    <property type="entry name" value="NAD(P)-binding Rossmann-fold domains"/>
    <property type="match status" value="1"/>
</dbReference>
<evidence type="ECO:0000259" key="11">
    <source>
        <dbReference type="Pfam" id="PF02558"/>
    </source>
</evidence>
<dbReference type="Pfam" id="PF02558">
    <property type="entry name" value="ApbA"/>
    <property type="match status" value="1"/>
</dbReference>
<dbReference type="PROSITE" id="PS51257">
    <property type="entry name" value="PROKAR_LIPOPROTEIN"/>
    <property type="match status" value="1"/>
</dbReference>
<evidence type="ECO:0000256" key="6">
    <source>
        <dbReference type="ARBA" id="ARBA00022857"/>
    </source>
</evidence>
<reference evidence="13 14" key="1">
    <citation type="submission" date="2018-10" db="EMBL/GenBank/DDBJ databases">
        <title>Genomic Encyclopedia of Type Strains, Phase IV (KMG-IV): sequencing the most valuable type-strain genomes for metagenomic binning, comparative biology and taxonomic classification.</title>
        <authorList>
            <person name="Goeker M."/>
        </authorList>
    </citation>
    <scope>NUCLEOTIDE SEQUENCE [LARGE SCALE GENOMIC DNA]</scope>
    <source>
        <strain evidence="13 14">DSM 22008</strain>
    </source>
</reference>
<comment type="similarity">
    <text evidence="2 10">Belongs to the ketopantoate reductase family.</text>
</comment>
<sequence length="347" mass="37782">MKTRIGILGAGSIGCYLGGMLAAKGCDVVFIGREALQQDTQNHGLTLSHFSRDALTLSPNQLRVETSVEALSDRTVILLCTKSQDTELAAKSLNQVILPEAHIISCQNGISNVPILQELLGEKIQRISGAIIPFNVTRTAPAQYHCGTDGAIRFEQDIPHDMQLAFAEANQAYLCGGNFKGDQWAKLLVNLNNALNTLNGGTLRECFAQKHYRFAFAAIVEEGLKIANAHNIEIGHYNGRTPSALLKTLRLPNWGYQLIMRLIVKMDAKARSSMLDDLESGRVSEIDYLQGEIIRQAEAIGLTAPHNQAILQAVNLAFEKGYSPKLSGKDIWDLIGNSGAMRTGRGG</sequence>
<evidence type="ECO:0000313" key="14">
    <source>
        <dbReference type="Proteomes" id="UP000282211"/>
    </source>
</evidence>
<dbReference type="InParanoid" id="A0A420WFB2"/>
<dbReference type="OrthoDB" id="9796561at2"/>
<evidence type="ECO:0000256" key="1">
    <source>
        <dbReference type="ARBA" id="ARBA00004994"/>
    </source>
</evidence>
<gene>
    <name evidence="13" type="ORF">DES40_2475</name>
</gene>
<dbReference type="EC" id="1.1.1.169" evidence="3 10"/>
<accession>A0A420WFB2</accession>
<dbReference type="Gene3D" id="1.10.1040.10">
    <property type="entry name" value="N-(1-d-carboxylethyl)-l-norvaline Dehydrogenase, domain 2"/>
    <property type="match status" value="1"/>
</dbReference>
<keyword evidence="5 10" id="KW-0566">Pantothenate biosynthesis</keyword>
<protein>
    <recommendedName>
        <fullName evidence="4 10">2-dehydropantoate 2-reductase</fullName>
        <ecNumber evidence="3 10">1.1.1.169</ecNumber>
    </recommendedName>
    <alternativeName>
        <fullName evidence="8 10">Ketopantoate reductase</fullName>
    </alternativeName>
</protein>
<keyword evidence="6 10" id="KW-0521">NADP</keyword>
<evidence type="ECO:0000313" key="13">
    <source>
        <dbReference type="EMBL" id="RKQ69671.1"/>
    </source>
</evidence>
<dbReference type="NCBIfam" id="TIGR00745">
    <property type="entry name" value="apbA_panE"/>
    <property type="match status" value="1"/>
</dbReference>
<dbReference type="InterPro" id="IPR013752">
    <property type="entry name" value="KPA_reductase"/>
</dbReference>
<evidence type="ECO:0000256" key="7">
    <source>
        <dbReference type="ARBA" id="ARBA00023002"/>
    </source>
</evidence>
<dbReference type="GO" id="GO:0050661">
    <property type="term" value="F:NADP binding"/>
    <property type="evidence" value="ECO:0007669"/>
    <property type="project" value="TreeGrafter"/>
</dbReference>
<name>A0A420WFB2_9PROT</name>
<dbReference type="EMBL" id="RBII01000002">
    <property type="protein sequence ID" value="RKQ69671.1"/>
    <property type="molecule type" value="Genomic_DNA"/>
</dbReference>
<comment type="pathway">
    <text evidence="1 10">Cofactor biosynthesis; (R)-pantothenate biosynthesis; (R)-pantoate from 3-methyl-2-oxobutanoate: step 2/2.</text>
</comment>
<dbReference type="GO" id="GO:0005737">
    <property type="term" value="C:cytoplasm"/>
    <property type="evidence" value="ECO:0007669"/>
    <property type="project" value="TreeGrafter"/>
</dbReference>
<evidence type="ECO:0000256" key="2">
    <source>
        <dbReference type="ARBA" id="ARBA00007870"/>
    </source>
</evidence>
<evidence type="ECO:0000259" key="12">
    <source>
        <dbReference type="Pfam" id="PF08546"/>
    </source>
</evidence>
<dbReference type="InterPro" id="IPR003710">
    <property type="entry name" value="ApbA"/>
</dbReference>
<dbReference type="Gene3D" id="3.40.50.720">
    <property type="entry name" value="NAD(P)-binding Rossmann-like Domain"/>
    <property type="match status" value="1"/>
</dbReference>
<dbReference type="PANTHER" id="PTHR43765">
    <property type="entry name" value="2-DEHYDROPANTOATE 2-REDUCTASE-RELATED"/>
    <property type="match status" value="1"/>
</dbReference>
<dbReference type="AlphaFoldDB" id="A0A420WFB2"/>
<evidence type="ECO:0000256" key="5">
    <source>
        <dbReference type="ARBA" id="ARBA00022655"/>
    </source>
</evidence>
<evidence type="ECO:0000256" key="8">
    <source>
        <dbReference type="ARBA" id="ARBA00032024"/>
    </source>
</evidence>
<evidence type="ECO:0000256" key="10">
    <source>
        <dbReference type="RuleBase" id="RU362068"/>
    </source>
</evidence>
<dbReference type="InterPro" id="IPR050838">
    <property type="entry name" value="Ketopantoate_reductase"/>
</dbReference>
<dbReference type="GO" id="GO:0008677">
    <property type="term" value="F:2-dehydropantoate 2-reductase activity"/>
    <property type="evidence" value="ECO:0007669"/>
    <property type="project" value="UniProtKB-EC"/>
</dbReference>
<comment type="caution">
    <text evidence="13">The sequence shown here is derived from an EMBL/GenBank/DDBJ whole genome shotgun (WGS) entry which is preliminary data.</text>
</comment>
<dbReference type="InterPro" id="IPR036291">
    <property type="entry name" value="NAD(P)-bd_dom_sf"/>
</dbReference>
<dbReference type="SUPFAM" id="SSF48179">
    <property type="entry name" value="6-phosphogluconate dehydrogenase C-terminal domain-like"/>
    <property type="match status" value="1"/>
</dbReference>
<evidence type="ECO:0000256" key="4">
    <source>
        <dbReference type="ARBA" id="ARBA00019465"/>
    </source>
</evidence>
<evidence type="ECO:0000256" key="3">
    <source>
        <dbReference type="ARBA" id="ARBA00013014"/>
    </source>
</evidence>
<feature type="domain" description="Ketopantoate reductase N-terminal" evidence="11">
    <location>
        <begin position="5"/>
        <end position="155"/>
    </location>
</feature>
<dbReference type="InterPro" id="IPR013328">
    <property type="entry name" value="6PGD_dom2"/>
</dbReference>
<keyword evidence="7 10" id="KW-0560">Oxidoreductase</keyword>
<dbReference type="FunCoup" id="A0A420WFB2">
    <property type="interactions" value="303"/>
</dbReference>
<dbReference type="PANTHER" id="PTHR43765:SF2">
    <property type="entry name" value="2-DEHYDROPANTOATE 2-REDUCTASE"/>
    <property type="match status" value="1"/>
</dbReference>
<dbReference type="RefSeq" id="WP_121102586.1">
    <property type="nucleotide sequence ID" value="NZ_RBII01000002.1"/>
</dbReference>
<comment type="function">
    <text evidence="10">Catalyzes the NADPH-dependent reduction of ketopantoate into pantoic acid.</text>
</comment>
<dbReference type="InterPro" id="IPR013332">
    <property type="entry name" value="KPR_N"/>
</dbReference>
<dbReference type="UniPathway" id="UPA00028">
    <property type="reaction ID" value="UER00004"/>
</dbReference>
<feature type="domain" description="Ketopantoate reductase C-terminal" evidence="12">
    <location>
        <begin position="178"/>
        <end position="315"/>
    </location>
</feature>
<dbReference type="Proteomes" id="UP000282211">
    <property type="component" value="Unassembled WGS sequence"/>
</dbReference>
<dbReference type="GO" id="GO:0015940">
    <property type="term" value="P:pantothenate biosynthetic process"/>
    <property type="evidence" value="ECO:0007669"/>
    <property type="project" value="UniProtKB-UniPathway"/>
</dbReference>
<proteinExistence type="inferred from homology"/>